<dbReference type="Proteomes" id="UP000214355">
    <property type="component" value="Chromosome I"/>
</dbReference>
<protein>
    <submittedName>
        <fullName evidence="3">Glutathione synthetase, ATP-grasp domain</fullName>
    </submittedName>
</protein>
<dbReference type="RefSeq" id="WP_091282360.1">
    <property type="nucleotide sequence ID" value="NZ_LT629804.1"/>
</dbReference>
<keyword evidence="4" id="KW-1185">Reference proteome</keyword>
<reference evidence="4" key="1">
    <citation type="submission" date="2016-10" db="EMBL/GenBank/DDBJ databases">
        <authorList>
            <person name="Varghese N."/>
            <person name="Submissions S."/>
        </authorList>
    </citation>
    <scope>NUCLEOTIDE SEQUENCE [LARGE SCALE GENOMIC DNA]</scope>
    <source>
        <strain evidence="4">DSM 10002</strain>
    </source>
</reference>
<dbReference type="EMBL" id="LT629804">
    <property type="protein sequence ID" value="SDU82662.1"/>
    <property type="molecule type" value="Genomic_DNA"/>
</dbReference>
<dbReference type="PANTHER" id="PTHR39217:SF1">
    <property type="entry name" value="GLUTATHIONE SYNTHETASE"/>
    <property type="match status" value="1"/>
</dbReference>
<feature type="domain" description="ATP-grasp" evidence="2">
    <location>
        <begin position="94"/>
        <end position="307"/>
    </location>
</feature>
<name>A0A1H2LPA0_9ACTO</name>
<dbReference type="AlphaFoldDB" id="A0A1H2LPA0"/>
<organism evidence="3 4">
    <name type="scientific">Arcanobacterium phocae</name>
    <dbReference type="NCBI Taxonomy" id="131112"/>
    <lineage>
        <taxon>Bacteria</taxon>
        <taxon>Bacillati</taxon>
        <taxon>Actinomycetota</taxon>
        <taxon>Actinomycetes</taxon>
        <taxon>Actinomycetales</taxon>
        <taxon>Actinomycetaceae</taxon>
        <taxon>Arcanobacterium</taxon>
    </lineage>
</organism>
<dbReference type="PROSITE" id="PS50975">
    <property type="entry name" value="ATP_GRASP"/>
    <property type="match status" value="1"/>
</dbReference>
<evidence type="ECO:0000259" key="2">
    <source>
        <dbReference type="PROSITE" id="PS50975"/>
    </source>
</evidence>
<dbReference type="GO" id="GO:0005524">
    <property type="term" value="F:ATP binding"/>
    <property type="evidence" value="ECO:0007669"/>
    <property type="project" value="UniProtKB-UniRule"/>
</dbReference>
<dbReference type="GO" id="GO:0046872">
    <property type="term" value="F:metal ion binding"/>
    <property type="evidence" value="ECO:0007669"/>
    <property type="project" value="InterPro"/>
</dbReference>
<sequence length="309" mass="35199">MSAPIVTLVTSEELPNLDIDEQDLPDALRDRGLEPRIAVWNDPSVNWDEAGTVVIRSVRDYAKYRNEFLAWTASLPRVLNSAKTIKWNSDKHYLNALEACGLPTIPTTWLEPEQGLSKQQIHSRFPAFGDFVVKPAVASGGRGTGRYSSVDAQQRGEAVEHAMYELSRGRTVMVQRYLKEIDSQGETSLVYLNGLPSYQVEKEAMLHPRFRSQREDGVVEEVARASHATEETWRWGERIRKALHQHIKRINGKDELLLFNRVDIVRGDEDSPEEFYVVEVSLIDGSLYLSQSEAHLNMFADAIQMRTDW</sequence>
<gene>
    <name evidence="3" type="ORF">SAMN04489737_1777</name>
</gene>
<dbReference type="GeneID" id="65345494"/>
<dbReference type="InterPro" id="IPR053191">
    <property type="entry name" value="DcsG_Biosynth_Enzyme"/>
</dbReference>
<accession>A0A1H2LPA0</accession>
<dbReference type="OrthoDB" id="3373978at2"/>
<dbReference type="InterPro" id="IPR011761">
    <property type="entry name" value="ATP-grasp"/>
</dbReference>
<keyword evidence="1" id="KW-0067">ATP-binding</keyword>
<evidence type="ECO:0000313" key="4">
    <source>
        <dbReference type="Proteomes" id="UP000214355"/>
    </source>
</evidence>
<keyword evidence="1" id="KW-0547">Nucleotide-binding</keyword>
<proteinExistence type="predicted"/>
<evidence type="ECO:0000256" key="1">
    <source>
        <dbReference type="PROSITE-ProRule" id="PRU00409"/>
    </source>
</evidence>
<evidence type="ECO:0000313" key="3">
    <source>
        <dbReference type="EMBL" id="SDU82662.1"/>
    </source>
</evidence>
<dbReference type="STRING" id="131112.SAMN04489737_1777"/>
<dbReference type="SUPFAM" id="SSF56059">
    <property type="entry name" value="Glutathione synthetase ATP-binding domain-like"/>
    <property type="match status" value="1"/>
</dbReference>
<dbReference type="PANTHER" id="PTHR39217">
    <property type="match status" value="1"/>
</dbReference>